<name>A0A2T5PDJ6_9PSED</name>
<accession>A0A2T5PDJ6</accession>
<dbReference type="EMBL" id="QASN01000006">
    <property type="protein sequence ID" value="PTU75777.1"/>
    <property type="molecule type" value="Genomic_DNA"/>
</dbReference>
<keyword evidence="2" id="KW-1185">Reference proteome</keyword>
<evidence type="ECO:0008006" key="3">
    <source>
        <dbReference type="Google" id="ProtNLM"/>
    </source>
</evidence>
<dbReference type="OrthoDB" id="9805247at2"/>
<proteinExistence type="predicted"/>
<gene>
    <name evidence="1" type="ORF">DBO85_03645</name>
</gene>
<evidence type="ECO:0000313" key="2">
    <source>
        <dbReference type="Proteomes" id="UP000244064"/>
    </source>
</evidence>
<evidence type="ECO:0000313" key="1">
    <source>
        <dbReference type="EMBL" id="PTU75777.1"/>
    </source>
</evidence>
<dbReference type="RefSeq" id="WP_108105339.1">
    <property type="nucleotide sequence ID" value="NZ_QASN01000006.1"/>
</dbReference>
<dbReference type="Proteomes" id="UP000244064">
    <property type="component" value="Unassembled WGS sequence"/>
</dbReference>
<dbReference type="PANTHER" id="PTHR39166">
    <property type="entry name" value="BLL1166 PROTEIN"/>
    <property type="match status" value="1"/>
</dbReference>
<comment type="caution">
    <text evidence="1">The sequence shown here is derived from an EMBL/GenBank/DDBJ whole genome shotgun (WGS) entry which is preliminary data.</text>
</comment>
<dbReference type="Pfam" id="PF06042">
    <property type="entry name" value="NTP_transf_6"/>
    <property type="match status" value="1"/>
</dbReference>
<organism evidence="1 2">
    <name type="scientific">Pseudomonas mangrovi</name>
    <dbReference type="NCBI Taxonomy" id="2161748"/>
    <lineage>
        <taxon>Bacteria</taxon>
        <taxon>Pseudomonadati</taxon>
        <taxon>Pseudomonadota</taxon>
        <taxon>Gammaproteobacteria</taxon>
        <taxon>Pseudomonadales</taxon>
        <taxon>Pseudomonadaceae</taxon>
        <taxon>Pseudomonas</taxon>
    </lineage>
</organism>
<dbReference type="AlphaFoldDB" id="A0A2T5PDJ6"/>
<dbReference type="PANTHER" id="PTHR39166:SF1">
    <property type="entry name" value="BLL1166 PROTEIN"/>
    <property type="match status" value="1"/>
</dbReference>
<sequence length="186" mass="21445">MRHIQRLRDIITADPRRMQILRLVRELALPDCWVAAGLVRNAVWDHLHHRPITPPSGDVDVVWFDNARAAAALDAELDSLLQQRDETLNWSIKNQARMHLRNHDQPYDSTTDAMRHWPETATAVAIRLSDDDQLEVAAPFGLTDLFDLIVRPGPHFCAGKHPLYRERVVTKNWAARWPLLKMLDTD</sequence>
<protein>
    <recommendedName>
        <fullName evidence="3">Nitrate reductase</fullName>
    </recommendedName>
</protein>
<dbReference type="InterPro" id="IPR009267">
    <property type="entry name" value="NTP_transf_6"/>
</dbReference>
<reference evidence="1 2" key="1">
    <citation type="submission" date="2018-04" db="EMBL/GenBank/DDBJ databases">
        <title>Pseudomonas sp. nov., isolated from mangrove soil.</title>
        <authorList>
            <person name="Chen C."/>
        </authorList>
    </citation>
    <scope>NUCLEOTIDE SEQUENCE [LARGE SCALE GENOMIC DNA]</scope>
    <source>
        <strain evidence="1 2">TC-11</strain>
    </source>
</reference>